<keyword evidence="1 3" id="KW-0547">Nucleotide-binding</keyword>
<dbReference type="RefSeq" id="WP_203146581.1">
    <property type="nucleotide sequence ID" value="NZ_JAEVHL010000002.1"/>
</dbReference>
<dbReference type="SUPFAM" id="SSF52540">
    <property type="entry name" value="P-loop containing nucleoside triphosphate hydrolases"/>
    <property type="match status" value="1"/>
</dbReference>
<feature type="binding site" evidence="3">
    <location>
        <begin position="279"/>
        <end position="286"/>
    </location>
    <ligand>
        <name>ATP</name>
        <dbReference type="ChEBI" id="CHEBI:30616"/>
    </ligand>
</feature>
<keyword evidence="5" id="KW-1133">Transmembrane helix</keyword>
<evidence type="ECO:0000256" key="5">
    <source>
        <dbReference type="SAM" id="Phobius"/>
    </source>
</evidence>
<evidence type="ECO:0000256" key="4">
    <source>
        <dbReference type="SAM" id="MobiDB-lite"/>
    </source>
</evidence>
<gene>
    <name evidence="7" type="ORF">JM949_01060</name>
</gene>
<feature type="transmembrane region" description="Helical" evidence="5">
    <location>
        <begin position="56"/>
        <end position="76"/>
    </location>
</feature>
<dbReference type="PROSITE" id="PS50901">
    <property type="entry name" value="FTSK"/>
    <property type="match status" value="1"/>
</dbReference>
<dbReference type="Gene3D" id="3.40.50.300">
    <property type="entry name" value="P-loop containing nucleotide triphosphate hydrolases"/>
    <property type="match status" value="1"/>
</dbReference>
<dbReference type="InterPro" id="IPR050206">
    <property type="entry name" value="FtsK/SpoIIIE/SftA"/>
</dbReference>
<dbReference type="InterPro" id="IPR002543">
    <property type="entry name" value="FtsK_dom"/>
</dbReference>
<reference evidence="7 8" key="1">
    <citation type="submission" date="2021-01" db="EMBL/GenBank/DDBJ databases">
        <title>Draft genome sequence of Micromonospora sp. strain STR1s_6.</title>
        <authorList>
            <person name="Karlyshev A."/>
            <person name="Jawad R."/>
        </authorList>
    </citation>
    <scope>NUCLEOTIDE SEQUENCE [LARGE SCALE GENOMIC DNA]</scope>
    <source>
        <strain evidence="7 8">STR1S-6</strain>
    </source>
</reference>
<dbReference type="PANTHER" id="PTHR22683:SF41">
    <property type="entry name" value="DNA TRANSLOCASE FTSK"/>
    <property type="match status" value="1"/>
</dbReference>
<comment type="caution">
    <text evidence="7">The sequence shown here is derived from an EMBL/GenBank/DDBJ whole genome shotgun (WGS) entry which is preliminary data.</text>
</comment>
<evidence type="ECO:0000256" key="2">
    <source>
        <dbReference type="ARBA" id="ARBA00022840"/>
    </source>
</evidence>
<feature type="transmembrane region" description="Helical" evidence="5">
    <location>
        <begin position="88"/>
        <end position="111"/>
    </location>
</feature>
<evidence type="ECO:0000256" key="1">
    <source>
        <dbReference type="ARBA" id="ARBA00022741"/>
    </source>
</evidence>
<dbReference type="InterPro" id="IPR027417">
    <property type="entry name" value="P-loop_NTPase"/>
</dbReference>
<evidence type="ECO:0000259" key="6">
    <source>
        <dbReference type="PROSITE" id="PS50901"/>
    </source>
</evidence>
<dbReference type="PANTHER" id="PTHR22683">
    <property type="entry name" value="SPORULATION PROTEIN RELATED"/>
    <property type="match status" value="1"/>
</dbReference>
<feature type="transmembrane region" description="Helical" evidence="5">
    <location>
        <begin position="26"/>
        <end position="50"/>
    </location>
</feature>
<dbReference type="Proteomes" id="UP000622245">
    <property type="component" value="Unassembled WGS sequence"/>
</dbReference>
<organism evidence="7 8">
    <name type="scientific">Micromonospora tarensis</name>
    <dbReference type="NCBI Taxonomy" id="2806100"/>
    <lineage>
        <taxon>Bacteria</taxon>
        <taxon>Bacillati</taxon>
        <taxon>Actinomycetota</taxon>
        <taxon>Actinomycetes</taxon>
        <taxon>Micromonosporales</taxon>
        <taxon>Micromonosporaceae</taxon>
        <taxon>Micromonospora</taxon>
    </lineage>
</organism>
<keyword evidence="2 3" id="KW-0067">ATP-binding</keyword>
<evidence type="ECO:0000313" key="7">
    <source>
        <dbReference type="EMBL" id="MBM0274151.1"/>
    </source>
</evidence>
<feature type="region of interest" description="Disordered" evidence="4">
    <location>
        <begin position="489"/>
        <end position="532"/>
    </location>
</feature>
<dbReference type="EMBL" id="JAEVHL010000002">
    <property type="protein sequence ID" value="MBM0274151.1"/>
    <property type="molecule type" value="Genomic_DNA"/>
</dbReference>
<keyword evidence="5" id="KW-0812">Transmembrane</keyword>
<feature type="domain" description="FtsK" evidence="6">
    <location>
        <begin position="255"/>
        <end position="434"/>
    </location>
</feature>
<evidence type="ECO:0000256" key="3">
    <source>
        <dbReference type="PROSITE-ProRule" id="PRU00289"/>
    </source>
</evidence>
<name>A0ABS1Y9S3_9ACTN</name>
<evidence type="ECO:0000313" key="8">
    <source>
        <dbReference type="Proteomes" id="UP000622245"/>
    </source>
</evidence>
<keyword evidence="5" id="KW-0472">Membrane</keyword>
<protein>
    <submittedName>
        <fullName evidence="7">Conjugal transfer protein TraB</fullName>
    </submittedName>
</protein>
<sequence length="532" mass="56206">MKTTTRMPKNAGYDGVATVHTVKVPLWPYLVTPVSAVGLWAATAGAHAYWSGNPATAGAAAAGLTLAGTALSALTWRAAAARGIVRQAVATVTCVAGGAWTIGATLSAPWSRPWLDLWLIGAPTASIAMGVIRVLRSGQSGDGEQGGGLAEAVKSLRGARLGRATIDGARATAPVVLDAGTTAGDLAGDRGALASALDVPATAVRVIPNPDSARRAKVSVVPVDQLRETRYWPGPSAPGASIADAPVELGVVEDGEPLSLWLPGDHKAGRNSAHLSVVGMSGAGKTELVLNLCADVLTRNDVKLIVTDTRKGDQLPEWLRLGAHETYLDPESAEDYIEDLPRLIAQRARHLGQRGLKQWVKGCGLPYLVVVNFEAARLVVDNGTFVDVSESARSVGIFLLVELQRATHDRFPTSARANISAKVCLGVERNTDAEAALSESTLDAGAAPWEWKNSRPGYLYAEFPGVDKERWSMPARAFIARSEDDRAAAIAPYRPVTAPTSPPQPPPTQRQEGHPVTQPDDQDERELNKRST</sequence>
<accession>A0ABS1Y9S3</accession>
<proteinExistence type="predicted"/>
<keyword evidence="8" id="KW-1185">Reference proteome</keyword>